<keyword evidence="1" id="KW-0175">Coiled coil</keyword>
<dbReference type="Proteomes" id="UP000696413">
    <property type="component" value="Unassembled WGS sequence"/>
</dbReference>
<proteinExistence type="predicted"/>
<evidence type="ECO:0000313" key="2">
    <source>
        <dbReference type="EMBL" id="MBU8827737.1"/>
    </source>
</evidence>
<gene>
    <name evidence="2" type="ORF">KL859_33365</name>
</gene>
<organism evidence="2 3">
    <name type="scientific">Mycolicibacterium goodii</name>
    <name type="common">Mycobacterium goodii</name>
    <dbReference type="NCBI Taxonomy" id="134601"/>
    <lineage>
        <taxon>Bacteria</taxon>
        <taxon>Bacillati</taxon>
        <taxon>Actinomycetota</taxon>
        <taxon>Actinomycetes</taxon>
        <taxon>Mycobacteriales</taxon>
        <taxon>Mycobacteriaceae</taxon>
        <taxon>Mycolicibacterium</taxon>
    </lineage>
</organism>
<protein>
    <submittedName>
        <fullName evidence="2">Uncharacterized protein</fullName>
    </submittedName>
</protein>
<sequence length="256" mass="28492">MAQNDALLDAIMNYDLNKAVRELQLRHPLKPTSQLESIVDYVVSRAPGKHGDRLRLIRNIEHALAQWETQVEQFELHLDEIAAAPQPQTDPYVTAQVDKNGILTTLTINPEAFTRYTSEQLGQAVTRSLQAAFDHVDAKVRDAHGGHIPKPDRAAEPKVTIKATHSTGSTVTVDRWLRPIACHIHPSATTRGPEVLSHLIARLCRTAQERVSRQILAQITSGGDIGDIRHPASWHATEDHQTQHSDVRVDVELSNL</sequence>
<feature type="coiled-coil region" evidence="1">
    <location>
        <begin position="57"/>
        <end position="84"/>
    </location>
</feature>
<dbReference type="RefSeq" id="WP_214311056.1">
    <property type="nucleotide sequence ID" value="NZ_JAHBOJ010000001.1"/>
</dbReference>
<evidence type="ECO:0000313" key="3">
    <source>
        <dbReference type="Proteomes" id="UP000696413"/>
    </source>
</evidence>
<dbReference type="EMBL" id="JAHBOM010000055">
    <property type="protein sequence ID" value="MBU8827737.1"/>
    <property type="molecule type" value="Genomic_DNA"/>
</dbReference>
<accession>A0ABS6I1S5</accession>
<reference evidence="2 3" key="1">
    <citation type="submission" date="2021-05" db="EMBL/GenBank/DDBJ databases">
        <title>Draft Genome Sequences of Clinical Respiratory Isolates of Mycobacterium goodii Recovered in Ireland.</title>
        <authorList>
            <person name="Flanagan P.R."/>
            <person name="Mok S."/>
            <person name="Roycroft E."/>
            <person name="Rogers T.R."/>
            <person name="Fitzgibbon M."/>
        </authorList>
    </citation>
    <scope>NUCLEOTIDE SEQUENCE [LARGE SCALE GENOMIC DNA]</scope>
    <source>
        <strain evidence="2 3">14IE55</strain>
    </source>
</reference>
<keyword evidence="3" id="KW-1185">Reference proteome</keyword>
<evidence type="ECO:0000256" key="1">
    <source>
        <dbReference type="SAM" id="Coils"/>
    </source>
</evidence>
<name>A0ABS6I1S5_MYCGD</name>
<comment type="caution">
    <text evidence="2">The sequence shown here is derived from an EMBL/GenBank/DDBJ whole genome shotgun (WGS) entry which is preliminary data.</text>
</comment>